<accession>A0A8D8G8B3</accession>
<keyword evidence="1" id="KW-1133">Transmembrane helix</keyword>
<keyword evidence="1" id="KW-0812">Transmembrane</keyword>
<dbReference type="EMBL" id="HBUE01139760">
    <property type="protein sequence ID" value="CAG6500204.1"/>
    <property type="molecule type" value="Transcribed_RNA"/>
</dbReference>
<evidence type="ECO:0000256" key="1">
    <source>
        <dbReference type="SAM" id="Phobius"/>
    </source>
</evidence>
<keyword evidence="1" id="KW-0472">Membrane</keyword>
<name>A0A8D8G8B3_CULPI</name>
<proteinExistence type="predicted"/>
<dbReference type="EMBL" id="HBUE01139758">
    <property type="protein sequence ID" value="CAG6500202.1"/>
    <property type="molecule type" value="Transcribed_RNA"/>
</dbReference>
<protein>
    <submittedName>
        <fullName evidence="2">(northern house mosquito) hypothetical protein</fullName>
    </submittedName>
</protein>
<dbReference type="EMBL" id="HBUE01139762">
    <property type="protein sequence ID" value="CAG6500207.1"/>
    <property type="molecule type" value="Transcribed_RNA"/>
</dbReference>
<reference evidence="2" key="1">
    <citation type="submission" date="2021-05" db="EMBL/GenBank/DDBJ databases">
        <authorList>
            <person name="Alioto T."/>
            <person name="Alioto T."/>
            <person name="Gomez Garrido J."/>
        </authorList>
    </citation>
    <scope>NUCLEOTIDE SEQUENCE</scope>
</reference>
<organism evidence="2">
    <name type="scientific">Culex pipiens</name>
    <name type="common">House mosquito</name>
    <dbReference type="NCBI Taxonomy" id="7175"/>
    <lineage>
        <taxon>Eukaryota</taxon>
        <taxon>Metazoa</taxon>
        <taxon>Ecdysozoa</taxon>
        <taxon>Arthropoda</taxon>
        <taxon>Hexapoda</taxon>
        <taxon>Insecta</taxon>
        <taxon>Pterygota</taxon>
        <taxon>Neoptera</taxon>
        <taxon>Endopterygota</taxon>
        <taxon>Diptera</taxon>
        <taxon>Nematocera</taxon>
        <taxon>Culicoidea</taxon>
        <taxon>Culicidae</taxon>
        <taxon>Culicinae</taxon>
        <taxon>Culicini</taxon>
        <taxon>Culex</taxon>
        <taxon>Culex</taxon>
    </lineage>
</organism>
<evidence type="ECO:0000313" key="2">
    <source>
        <dbReference type="EMBL" id="CAG6500202.1"/>
    </source>
</evidence>
<sequence>MISVGSLALHNGSTSRRGLDYASTALGLGGGWRRIVVATVHQLVAQTVDIVTAAHCWYSIDVLAGVGGGVGRRCQTAVVVLLMMQLLLLMRWMLLNMAVHGTG</sequence>
<dbReference type="AlphaFoldDB" id="A0A8D8G8B3"/>
<feature type="transmembrane region" description="Helical" evidence="1">
    <location>
        <begin position="76"/>
        <end position="94"/>
    </location>
</feature>